<dbReference type="PANTHER" id="PTHR46233:SF3">
    <property type="entry name" value="HYDROXYACYLGLUTATHIONE HYDROLASE GLOC"/>
    <property type="match status" value="1"/>
</dbReference>
<dbReference type="Gene3D" id="3.60.15.10">
    <property type="entry name" value="Ribonuclease Z/Hydroxyacylglutathione hydrolase-like"/>
    <property type="match status" value="1"/>
</dbReference>
<dbReference type="InterPro" id="IPR001279">
    <property type="entry name" value="Metallo-B-lactamas"/>
</dbReference>
<name>A0A1H6WV57_9BACL</name>
<dbReference type="SUPFAM" id="SSF56281">
    <property type="entry name" value="Metallo-hydrolase/oxidoreductase"/>
    <property type="match status" value="1"/>
</dbReference>
<dbReference type="InterPro" id="IPR051453">
    <property type="entry name" value="MBL_Glyoxalase_II"/>
</dbReference>
<dbReference type="Pfam" id="PF00753">
    <property type="entry name" value="Lactamase_B"/>
    <property type="match status" value="1"/>
</dbReference>
<dbReference type="PANTHER" id="PTHR46233">
    <property type="entry name" value="HYDROXYACYLGLUTATHIONE HYDROLASE GLOC"/>
    <property type="match status" value="1"/>
</dbReference>
<dbReference type="AlphaFoldDB" id="A0A1H6WV57"/>
<sequence length="237" mass="26177">MSSANRVECMNTGNPPCYNGLGVNRQMIKFHRYPLGPLQTNCYIAEAETGECLIFDPGEEAAKVAGEIEKLNLRPTAIYLTHAHFDHIGAVEDLRTRYGIPVHLHSAEQEWLGDPMLNGSGRYADLPDIRTDAPDRLIGEDGQRTDGHFEFSTFHVPGHSPGSVAFYFEREGVLVGGDALFRMSIGRTDLPGGDHETLLSSIREKLFALPEGTEVLPGHMDPTSIGDEKRLNPFFRG</sequence>
<evidence type="ECO:0000256" key="3">
    <source>
        <dbReference type="ARBA" id="ARBA00022801"/>
    </source>
</evidence>
<evidence type="ECO:0000256" key="4">
    <source>
        <dbReference type="ARBA" id="ARBA00022833"/>
    </source>
</evidence>
<evidence type="ECO:0000313" key="6">
    <source>
        <dbReference type="EMBL" id="SEJ20698.1"/>
    </source>
</evidence>
<dbReference type="EMBL" id="FNZF01000002">
    <property type="protein sequence ID" value="SEJ20698.1"/>
    <property type="molecule type" value="Genomic_DNA"/>
</dbReference>
<keyword evidence="4" id="KW-0862">Zinc</keyword>
<gene>
    <name evidence="6" type="ORF">SAMN04488127_1263</name>
</gene>
<reference evidence="7" key="1">
    <citation type="submission" date="2016-10" db="EMBL/GenBank/DDBJ databases">
        <authorList>
            <person name="Varghese N."/>
            <person name="Submissions S."/>
        </authorList>
    </citation>
    <scope>NUCLEOTIDE SEQUENCE [LARGE SCALE GENOMIC DNA]</scope>
    <source>
        <strain evidence="7">CGMCC 1.6763</strain>
    </source>
</reference>
<dbReference type="InterPro" id="IPR036866">
    <property type="entry name" value="RibonucZ/Hydroxyglut_hydro"/>
</dbReference>
<dbReference type="CDD" id="cd06262">
    <property type="entry name" value="metallo-hydrolase-like_MBL-fold"/>
    <property type="match status" value="1"/>
</dbReference>
<accession>A0A1H6WV57</accession>
<keyword evidence="2" id="KW-0479">Metal-binding</keyword>
<evidence type="ECO:0000259" key="5">
    <source>
        <dbReference type="SMART" id="SM00849"/>
    </source>
</evidence>
<dbReference type="SMART" id="SM00849">
    <property type="entry name" value="Lactamase_B"/>
    <property type="match status" value="1"/>
</dbReference>
<keyword evidence="3" id="KW-0378">Hydrolase</keyword>
<keyword evidence="7" id="KW-1185">Reference proteome</keyword>
<dbReference type="Proteomes" id="UP000199200">
    <property type="component" value="Unassembled WGS sequence"/>
</dbReference>
<feature type="domain" description="Metallo-beta-lactamase" evidence="5">
    <location>
        <begin position="39"/>
        <end position="219"/>
    </location>
</feature>
<evidence type="ECO:0000256" key="1">
    <source>
        <dbReference type="ARBA" id="ARBA00001947"/>
    </source>
</evidence>
<evidence type="ECO:0000256" key="2">
    <source>
        <dbReference type="ARBA" id="ARBA00022723"/>
    </source>
</evidence>
<proteinExistence type="predicted"/>
<dbReference type="GO" id="GO:0016787">
    <property type="term" value="F:hydrolase activity"/>
    <property type="evidence" value="ECO:0007669"/>
    <property type="project" value="UniProtKB-KW"/>
</dbReference>
<evidence type="ECO:0000313" key="7">
    <source>
        <dbReference type="Proteomes" id="UP000199200"/>
    </source>
</evidence>
<protein>
    <submittedName>
        <fullName evidence="6">Glyoxylase, beta-lactamase superfamily II</fullName>
    </submittedName>
</protein>
<dbReference type="GO" id="GO:0046872">
    <property type="term" value="F:metal ion binding"/>
    <property type="evidence" value="ECO:0007669"/>
    <property type="project" value="UniProtKB-KW"/>
</dbReference>
<comment type="cofactor">
    <cofactor evidence="1">
        <name>Zn(2+)</name>
        <dbReference type="ChEBI" id="CHEBI:29105"/>
    </cofactor>
</comment>
<dbReference type="STRING" id="426757.SAMN04488127_1263"/>
<organism evidence="6 7">
    <name type="scientific">Bhargavaea ginsengi</name>
    <dbReference type="NCBI Taxonomy" id="426757"/>
    <lineage>
        <taxon>Bacteria</taxon>
        <taxon>Bacillati</taxon>
        <taxon>Bacillota</taxon>
        <taxon>Bacilli</taxon>
        <taxon>Bacillales</taxon>
        <taxon>Caryophanaceae</taxon>
        <taxon>Bhargavaea</taxon>
    </lineage>
</organism>